<protein>
    <submittedName>
        <fullName evidence="1">Uncharacterized protein</fullName>
    </submittedName>
</protein>
<gene>
    <name evidence="1" type="ORF">SPHINGO8BC_50331</name>
</gene>
<evidence type="ECO:0000313" key="2">
    <source>
        <dbReference type="Proteomes" id="UP000432350"/>
    </source>
</evidence>
<organism evidence="1 2">
    <name type="scientific">Sphingobacterium multivorum</name>
    <dbReference type="NCBI Taxonomy" id="28454"/>
    <lineage>
        <taxon>Bacteria</taxon>
        <taxon>Pseudomonadati</taxon>
        <taxon>Bacteroidota</taxon>
        <taxon>Sphingobacteriia</taxon>
        <taxon>Sphingobacteriales</taxon>
        <taxon>Sphingobacteriaceae</taxon>
        <taxon>Sphingobacterium</taxon>
    </lineage>
</organism>
<name>A0A654BVX8_SPHMU</name>
<dbReference type="EMBL" id="CABWMV010000024">
    <property type="protein sequence ID" value="VXC83292.1"/>
    <property type="molecule type" value="Genomic_DNA"/>
</dbReference>
<sequence length="78" mass="9159">MNNDMSFFKKTDSYVDSLLNQSELIGWTLMMDIIFRNSKLPKGQLLINIRCPNCLNMVDKDHQMDKGCVLQFQNYHLT</sequence>
<accession>A0A654BVX8</accession>
<proteinExistence type="predicted"/>
<dbReference type="Proteomes" id="UP000432350">
    <property type="component" value="Unassembled WGS sequence"/>
</dbReference>
<reference evidence="1 2" key="1">
    <citation type="submission" date="2019-10" db="EMBL/GenBank/DDBJ databases">
        <authorList>
            <person name="Karimi E."/>
        </authorList>
    </citation>
    <scope>NUCLEOTIDE SEQUENCE [LARGE SCALE GENOMIC DNA]</scope>
    <source>
        <strain evidence="1">Sphingobacterium sp. 8BC</strain>
    </source>
</reference>
<evidence type="ECO:0000313" key="1">
    <source>
        <dbReference type="EMBL" id="VXC83292.1"/>
    </source>
</evidence>
<dbReference type="AlphaFoldDB" id="A0A654BVX8"/>